<reference evidence="2 3" key="1">
    <citation type="submission" date="2016-10" db="EMBL/GenBank/DDBJ databases">
        <title>Evaluation of Human, Veterinary and Environmental Mycobacterium chelonae Isolates by Core Genome Phylogenomic Analysis, Targeted Gene Comparison, and Anti-microbial Susceptibility Patterns: A Tale of Mistaken Identities.</title>
        <authorList>
            <person name="Fogelson S.B."/>
            <person name="Camus A.C."/>
            <person name="Lorenz W."/>
            <person name="Vasireddy R."/>
            <person name="Vasireddy S."/>
            <person name="Smith T."/>
            <person name="Brown-Elliott B.A."/>
            <person name="Wallace R.J.Jr."/>
            <person name="Hasan N.A."/>
            <person name="Reischl U."/>
            <person name="Sanchez S."/>
        </authorList>
    </citation>
    <scope>NUCLEOTIDE SEQUENCE [LARGE SCALE GENOMIC DNA]</scope>
    <source>
        <strain evidence="2 3">15515</strain>
    </source>
</reference>
<accession>A0A1S1LXP6</accession>
<sequence>MASEGAVRPEDVLSDADNSTTVDGVSVRKGTVAAFIANAKLLETTPESDPRRAAIESELRNLAPAVCAVGLLDVFTPRSVFITSILNEAAAD</sequence>
<comment type="caution">
    <text evidence="2">The sequence shown here is derived from an EMBL/GenBank/DDBJ whole genome shotgun (WGS) entry which is preliminary data.</text>
</comment>
<evidence type="ECO:0000313" key="3">
    <source>
        <dbReference type="Proteomes" id="UP000180043"/>
    </source>
</evidence>
<gene>
    <name evidence="2" type="ORF">BKG82_06490</name>
</gene>
<evidence type="ECO:0000313" key="2">
    <source>
        <dbReference type="EMBL" id="OHU60490.1"/>
    </source>
</evidence>
<proteinExistence type="predicted"/>
<organism evidence="2 3">
    <name type="scientific">Mycobacteroides chelonae</name>
    <name type="common">Mycobacterium chelonae</name>
    <dbReference type="NCBI Taxonomy" id="1774"/>
    <lineage>
        <taxon>Bacteria</taxon>
        <taxon>Bacillati</taxon>
        <taxon>Actinomycetota</taxon>
        <taxon>Actinomycetes</taxon>
        <taxon>Mycobacteriales</taxon>
        <taxon>Mycobacteriaceae</taxon>
        <taxon>Mycobacteroides</taxon>
    </lineage>
</organism>
<evidence type="ECO:0000256" key="1">
    <source>
        <dbReference type="SAM" id="MobiDB-lite"/>
    </source>
</evidence>
<name>A0A1S1LXP6_MYCCH</name>
<dbReference type="AlphaFoldDB" id="A0A1S1LXP6"/>
<dbReference type="EMBL" id="MLIQ01000011">
    <property type="protein sequence ID" value="OHU60490.1"/>
    <property type="molecule type" value="Genomic_DNA"/>
</dbReference>
<feature type="region of interest" description="Disordered" evidence="1">
    <location>
        <begin position="1"/>
        <end position="22"/>
    </location>
</feature>
<dbReference type="Proteomes" id="UP000180043">
    <property type="component" value="Unassembled WGS sequence"/>
</dbReference>
<dbReference type="RefSeq" id="WP_057969270.1">
    <property type="nucleotide sequence ID" value="NZ_MLII01000028.1"/>
</dbReference>
<protein>
    <submittedName>
        <fullName evidence="2">Uncharacterized protein</fullName>
    </submittedName>
</protein>